<comment type="similarity">
    <text evidence="1">Belongs to the DprA/Smf family.</text>
</comment>
<dbReference type="Gene3D" id="3.40.50.450">
    <property type="match status" value="1"/>
</dbReference>
<evidence type="ECO:0000313" key="5">
    <source>
        <dbReference type="Proteomes" id="UP000307507"/>
    </source>
</evidence>
<dbReference type="InterPro" id="IPR041614">
    <property type="entry name" value="DprA_WH"/>
</dbReference>
<dbReference type="Proteomes" id="UP000307507">
    <property type="component" value="Unassembled WGS sequence"/>
</dbReference>
<dbReference type="RefSeq" id="WP_136403566.1">
    <property type="nucleotide sequence ID" value="NZ_SSNZ01000005.1"/>
</dbReference>
<protein>
    <submittedName>
        <fullName evidence="4">DNA-protecting protein DprA</fullName>
    </submittedName>
</protein>
<dbReference type="Pfam" id="PF02481">
    <property type="entry name" value="DNA_processg_A"/>
    <property type="match status" value="1"/>
</dbReference>
<dbReference type="EMBL" id="SSNZ01000005">
    <property type="protein sequence ID" value="THF49570.1"/>
    <property type="molecule type" value="Genomic_DNA"/>
</dbReference>
<evidence type="ECO:0000256" key="1">
    <source>
        <dbReference type="ARBA" id="ARBA00006525"/>
    </source>
</evidence>
<evidence type="ECO:0000313" key="4">
    <source>
        <dbReference type="EMBL" id="THF49570.1"/>
    </source>
</evidence>
<keyword evidence="5" id="KW-1185">Reference proteome</keyword>
<dbReference type="NCBIfam" id="TIGR00732">
    <property type="entry name" value="dprA"/>
    <property type="match status" value="1"/>
</dbReference>
<organism evidence="4 5">
    <name type="scientific">Flavobacterium supellecticarium</name>
    <dbReference type="NCBI Taxonomy" id="2565924"/>
    <lineage>
        <taxon>Bacteria</taxon>
        <taxon>Pseudomonadati</taxon>
        <taxon>Bacteroidota</taxon>
        <taxon>Flavobacteriia</taxon>
        <taxon>Flavobacteriales</taxon>
        <taxon>Flavobacteriaceae</taxon>
        <taxon>Flavobacterium</taxon>
    </lineage>
</organism>
<dbReference type="InterPro" id="IPR057666">
    <property type="entry name" value="DrpA_SLOG"/>
</dbReference>
<dbReference type="GO" id="GO:0009294">
    <property type="term" value="P:DNA-mediated transformation"/>
    <property type="evidence" value="ECO:0007669"/>
    <property type="project" value="InterPro"/>
</dbReference>
<name>A0A4S3ZV31_9FLAO</name>
<proteinExistence type="inferred from homology"/>
<dbReference type="Pfam" id="PF17782">
    <property type="entry name" value="WHD_DprA"/>
    <property type="match status" value="1"/>
</dbReference>
<evidence type="ECO:0000259" key="2">
    <source>
        <dbReference type="Pfam" id="PF02481"/>
    </source>
</evidence>
<dbReference type="Gene3D" id="1.10.10.10">
    <property type="entry name" value="Winged helix-like DNA-binding domain superfamily/Winged helix DNA-binding domain"/>
    <property type="match status" value="1"/>
</dbReference>
<comment type="caution">
    <text evidence="4">The sequence shown here is derived from an EMBL/GenBank/DDBJ whole genome shotgun (WGS) entry which is preliminary data.</text>
</comment>
<dbReference type="AlphaFoldDB" id="A0A4S3ZV31"/>
<reference evidence="4 5" key="1">
    <citation type="submission" date="2019-04" db="EMBL/GenBank/DDBJ databases">
        <title>Flavobacterium sp. nov. isolated from construction timber.</title>
        <authorList>
            <person name="Lin S.-Y."/>
            <person name="Chang C.-T."/>
            <person name="Young C.-C."/>
        </authorList>
    </citation>
    <scope>NUCLEOTIDE SEQUENCE [LARGE SCALE GENOMIC DNA]</scope>
    <source>
        <strain evidence="4 5">CC-CTC003</strain>
    </source>
</reference>
<feature type="domain" description="Smf/DprA SLOG" evidence="2">
    <location>
        <begin position="81"/>
        <end position="290"/>
    </location>
</feature>
<dbReference type="InterPro" id="IPR036388">
    <property type="entry name" value="WH-like_DNA-bd_sf"/>
</dbReference>
<dbReference type="SUPFAM" id="SSF47781">
    <property type="entry name" value="RuvA domain 2-like"/>
    <property type="match status" value="1"/>
</dbReference>
<accession>A0A4S3ZV31</accession>
<dbReference type="PANTHER" id="PTHR43022:SF1">
    <property type="entry name" value="PROTEIN SMF"/>
    <property type="match status" value="1"/>
</dbReference>
<dbReference type="InterPro" id="IPR010994">
    <property type="entry name" value="RuvA_2-like"/>
</dbReference>
<feature type="domain" description="DprA winged helix" evidence="3">
    <location>
        <begin position="309"/>
        <end position="362"/>
    </location>
</feature>
<dbReference type="OrthoDB" id="9785707at2"/>
<dbReference type="PANTHER" id="PTHR43022">
    <property type="entry name" value="PROTEIN SMF"/>
    <property type="match status" value="1"/>
</dbReference>
<dbReference type="SUPFAM" id="SSF102405">
    <property type="entry name" value="MCP/YpsA-like"/>
    <property type="match status" value="1"/>
</dbReference>
<gene>
    <name evidence="4" type="primary">dprA</name>
    <name evidence="4" type="ORF">E6C50_12545</name>
</gene>
<sequence>MKDTELFYTLALLKVAGIRDVIAKRLINHFGMAEKIFHARSGELLAVDGIGTILCNKLRDRAVFSAAERELQFIREHNIQTVFFKDDNYPCLLKYCNDGPVLLFSKGNIRMEQSKKISIVGTRQITSHGIAFCRKLIADLAPWNPVIISGFAYGTDITAHREAMDNKLQTVAVLAHGLNRIYPAAHARFQYPIMENGGFLTEFWSDAKPEREHFIRRNRIIAGISEATIVIESAEKGGALITAYMADGYNRDVFAVPGRTTDMFSAGCHTLLKTQRAHILTEAADLVYMLNWNIEKVTEKAVQRQLFVELEPDEQRIYDFLSQNGRELLDLIARSCALPVHKVSSLLLRMELKGVIRPLPGKLFEIV</sequence>
<dbReference type="InterPro" id="IPR003488">
    <property type="entry name" value="DprA"/>
</dbReference>
<evidence type="ECO:0000259" key="3">
    <source>
        <dbReference type="Pfam" id="PF17782"/>
    </source>
</evidence>